<organism evidence="1 2">
    <name type="scientific">Novosphingobium aerophilum</name>
    <dbReference type="NCBI Taxonomy" id="2839843"/>
    <lineage>
        <taxon>Bacteria</taxon>
        <taxon>Pseudomonadati</taxon>
        <taxon>Pseudomonadota</taxon>
        <taxon>Alphaproteobacteria</taxon>
        <taxon>Sphingomonadales</taxon>
        <taxon>Sphingomonadaceae</taxon>
        <taxon>Novosphingobium</taxon>
    </lineage>
</organism>
<evidence type="ECO:0000313" key="1">
    <source>
        <dbReference type="EMBL" id="MBC2651532.1"/>
    </source>
</evidence>
<proteinExistence type="predicted"/>
<evidence type="ECO:0000313" key="2">
    <source>
        <dbReference type="Proteomes" id="UP000520156"/>
    </source>
</evidence>
<dbReference type="Proteomes" id="UP000520156">
    <property type="component" value="Unassembled WGS sequence"/>
</dbReference>
<dbReference type="RefSeq" id="WP_185682936.1">
    <property type="nucleotide sequence ID" value="NZ_JACLAU010000007.1"/>
</dbReference>
<dbReference type="EMBL" id="JACLAU010000007">
    <property type="protein sequence ID" value="MBC2651532.1"/>
    <property type="molecule type" value="Genomic_DNA"/>
</dbReference>
<accession>A0A7X1KBX8</accession>
<gene>
    <name evidence="1" type="ORF">H7F49_07440</name>
</gene>
<dbReference type="AlphaFoldDB" id="A0A7X1KBX8"/>
<keyword evidence="2" id="KW-1185">Reference proteome</keyword>
<name>A0A7X1KBX8_9SPHN</name>
<protein>
    <submittedName>
        <fullName evidence="1">Uncharacterized protein</fullName>
    </submittedName>
</protein>
<sequence>MAKIERHPDVEDYIHELTLAQIEARGGVADIFEEGRMILLKDYRLDFDFGALEALHKSIDAVEDIRVRKSLKKLQAPYFFEGDPPTGQGNKLVFCEPIRQAIFDVLCKGDREIFNRVGRALKSTHEEIVRIFGTCFPNYDPFRFIPSVRLTRTLFENLHWDNHSIDDDFHQARIFANLDTRPRIWHTSFRFPEMMKRLYREHRLDRFAGKDPNLMLDYINGDVLGGTRNTWMESLPKHRIAFDPGEVWLGESRLISHQIFYGESAMVYMWFVRADTMANGANRFNHRIDALHRAMAIQPQAS</sequence>
<reference evidence="1 2" key="1">
    <citation type="submission" date="2020-08" db="EMBL/GenBank/DDBJ databases">
        <title>The genome sequence of Novosphingobium flavum 4Y4.</title>
        <authorList>
            <person name="Liu Y."/>
        </authorList>
    </citation>
    <scope>NUCLEOTIDE SEQUENCE [LARGE SCALE GENOMIC DNA]</scope>
    <source>
        <strain evidence="1 2">4Y4</strain>
    </source>
</reference>
<comment type="caution">
    <text evidence="1">The sequence shown here is derived from an EMBL/GenBank/DDBJ whole genome shotgun (WGS) entry which is preliminary data.</text>
</comment>